<accession>W4VCF3</accession>
<keyword evidence="2" id="KW-1185">Reference proteome</keyword>
<sequence>MCKDSVEEVEEVLPVKQGLKLMSAVMAPSDDSVEEVLPVKQGLKHLKQPQFHAVLGLKRYFQ</sequence>
<dbReference type="EMBL" id="BAVR01000069">
    <property type="protein sequence ID" value="GAE90414.1"/>
    <property type="molecule type" value="Genomic_DNA"/>
</dbReference>
<gene>
    <name evidence="1" type="ORF">JCM21531_4025</name>
</gene>
<dbReference type="Proteomes" id="UP000019109">
    <property type="component" value="Unassembled WGS sequence"/>
</dbReference>
<organism evidence="1 2">
    <name type="scientific">Acetivibrio straminisolvens JCM 21531</name>
    <dbReference type="NCBI Taxonomy" id="1294263"/>
    <lineage>
        <taxon>Bacteria</taxon>
        <taxon>Bacillati</taxon>
        <taxon>Bacillota</taxon>
        <taxon>Clostridia</taxon>
        <taxon>Eubacteriales</taxon>
        <taxon>Oscillospiraceae</taxon>
        <taxon>Acetivibrio</taxon>
    </lineage>
</organism>
<proteinExistence type="predicted"/>
<evidence type="ECO:0000313" key="2">
    <source>
        <dbReference type="Proteomes" id="UP000019109"/>
    </source>
</evidence>
<name>W4VCF3_9FIRM</name>
<protein>
    <submittedName>
        <fullName evidence="1">Uncharacterized protein</fullName>
    </submittedName>
</protein>
<evidence type="ECO:0000313" key="1">
    <source>
        <dbReference type="EMBL" id="GAE90414.1"/>
    </source>
</evidence>
<reference evidence="1" key="1">
    <citation type="journal article" date="2014" name="Genome Announc.">
        <title>Draft Genome Sequence of Clostridium straminisolvens Strain JCM 21531T, Isolated from a Cellulose-Degrading Bacterial Community.</title>
        <authorList>
            <person name="Yuki M."/>
            <person name="Oshima K."/>
            <person name="Suda W."/>
            <person name="Sakamoto M."/>
            <person name="Kitamura K."/>
            <person name="Iida T."/>
            <person name="Hattori M."/>
            <person name="Ohkuma M."/>
        </authorList>
    </citation>
    <scope>NUCLEOTIDE SEQUENCE [LARGE SCALE GENOMIC DNA]</scope>
    <source>
        <strain evidence="1">JCM 21531</strain>
    </source>
</reference>
<dbReference type="AlphaFoldDB" id="W4VCF3"/>
<comment type="caution">
    <text evidence="1">The sequence shown here is derived from an EMBL/GenBank/DDBJ whole genome shotgun (WGS) entry which is preliminary data.</text>
</comment>